<feature type="transmembrane region" description="Helical" evidence="9">
    <location>
        <begin position="183"/>
        <end position="208"/>
    </location>
</feature>
<feature type="transmembrane region" description="Helical" evidence="9">
    <location>
        <begin position="215"/>
        <end position="232"/>
    </location>
</feature>
<keyword evidence="5 9" id="KW-0472">Membrane</keyword>
<dbReference type="STRING" id="451379.A0A0N5AB47"/>
<keyword evidence="3 9" id="KW-1133">Transmembrane helix</keyword>
<comment type="subcellular location">
    <subcellularLocation>
        <location evidence="1">Membrane</location>
        <topology evidence="1">Multi-pass membrane protein</topology>
    </subcellularLocation>
</comment>
<feature type="transmembrane region" description="Helical" evidence="9">
    <location>
        <begin position="390"/>
        <end position="413"/>
    </location>
</feature>
<evidence type="ECO:0000256" key="2">
    <source>
        <dbReference type="ARBA" id="ARBA00022692"/>
    </source>
</evidence>
<feature type="transmembrane region" description="Helical" evidence="9">
    <location>
        <begin position="103"/>
        <end position="127"/>
    </location>
</feature>
<evidence type="ECO:0000256" key="6">
    <source>
        <dbReference type="ARBA" id="ARBA00023170"/>
    </source>
</evidence>
<name>A0A0N5AB47_9BILA</name>
<dbReference type="PANTHER" id="PTHR24243">
    <property type="entry name" value="G-PROTEIN COUPLED RECEPTOR"/>
    <property type="match status" value="1"/>
</dbReference>
<dbReference type="WBParaSite" id="SMUV_0000137301-mRNA-1">
    <property type="protein sequence ID" value="SMUV_0000137301-mRNA-1"/>
    <property type="gene ID" value="SMUV_0000137301"/>
</dbReference>
<accession>A0A0N5AB47</accession>
<evidence type="ECO:0000256" key="8">
    <source>
        <dbReference type="RuleBase" id="RU000688"/>
    </source>
</evidence>
<dbReference type="Gene3D" id="1.20.1070.10">
    <property type="entry name" value="Rhodopsin 7-helix transmembrane proteins"/>
    <property type="match status" value="1"/>
</dbReference>
<dbReference type="AlphaFoldDB" id="A0A0N5AB47"/>
<keyword evidence="6 8" id="KW-0675">Receptor</keyword>
<evidence type="ECO:0000313" key="12">
    <source>
        <dbReference type="WBParaSite" id="SMUV_0000137301-mRNA-1"/>
    </source>
</evidence>
<organism evidence="11 12">
    <name type="scientific">Syphacia muris</name>
    <dbReference type="NCBI Taxonomy" id="451379"/>
    <lineage>
        <taxon>Eukaryota</taxon>
        <taxon>Metazoa</taxon>
        <taxon>Ecdysozoa</taxon>
        <taxon>Nematoda</taxon>
        <taxon>Chromadorea</taxon>
        <taxon>Rhabditida</taxon>
        <taxon>Spirurina</taxon>
        <taxon>Oxyuridomorpha</taxon>
        <taxon>Oxyuroidea</taxon>
        <taxon>Oxyuridae</taxon>
        <taxon>Syphacia</taxon>
    </lineage>
</organism>
<evidence type="ECO:0000256" key="9">
    <source>
        <dbReference type="SAM" id="Phobius"/>
    </source>
</evidence>
<dbReference type="InterPro" id="IPR017452">
    <property type="entry name" value="GPCR_Rhodpsn_7TM"/>
</dbReference>
<dbReference type="PROSITE" id="PS50262">
    <property type="entry name" value="G_PROTEIN_RECEP_F1_2"/>
    <property type="match status" value="1"/>
</dbReference>
<dbReference type="SUPFAM" id="SSF81321">
    <property type="entry name" value="Family A G protein-coupled receptor-like"/>
    <property type="match status" value="1"/>
</dbReference>
<evidence type="ECO:0000256" key="5">
    <source>
        <dbReference type="ARBA" id="ARBA00023136"/>
    </source>
</evidence>
<feature type="domain" description="G-protein coupled receptors family 1 profile" evidence="10">
    <location>
        <begin position="118"/>
        <end position="410"/>
    </location>
</feature>
<feature type="transmembrane region" description="Helical" evidence="9">
    <location>
        <begin position="273"/>
        <end position="289"/>
    </location>
</feature>
<dbReference type="Proteomes" id="UP000046393">
    <property type="component" value="Unplaced"/>
</dbReference>
<feature type="transmembrane region" description="Helical" evidence="9">
    <location>
        <begin position="139"/>
        <end position="163"/>
    </location>
</feature>
<dbReference type="Pfam" id="PF00001">
    <property type="entry name" value="7tm_1"/>
    <property type="match status" value="1"/>
</dbReference>
<proteinExistence type="inferred from homology"/>
<feature type="transmembrane region" description="Helical" evidence="9">
    <location>
        <begin position="349"/>
        <end position="370"/>
    </location>
</feature>
<keyword evidence="4 8" id="KW-0297">G-protein coupled receptor</keyword>
<sequence length="439" mass="50556">MDWWKYVPQSELCNSTNKLFEEWVQRANAVSLICGFQDGIGIVIRNGHVINELRKHCGNQQIADFAWLTLRFSHIFTCYNSTDEHLLSVDQGWNQASIWFKQAITVFFVIVFVVGLIGNFLTVTVIYHTPTLQTHTNYFLASLATSDFFLIIFGIPYDLIYLWKKSTPPNLPGITVNQFTMVSILTIMALAAERFFAICHPFTLLYIGKQRVIQFIYTIWIAALFPSLYIGLQFKQVTADFCGYKRVLEDGTGRCDYVGTTILPFSITFETNFTITFVVPVVFIVYCYVRILRALSEMSHVTVTQIPLNSNSNANVGDASTYTQNTNPPKLCLHMKGNEPLRSQQAHKVVIKILVVSTATFFISYLPYHVERFIVYYKRKQCDDSHLCQILYSVTGLLLYFSAMLNPVFYNIMSLRFREAFLRWIKTTFSNKRYDSITV</sequence>
<dbReference type="GO" id="GO:0005886">
    <property type="term" value="C:plasma membrane"/>
    <property type="evidence" value="ECO:0007669"/>
    <property type="project" value="TreeGrafter"/>
</dbReference>
<keyword evidence="11" id="KW-1185">Reference proteome</keyword>
<evidence type="ECO:0000256" key="1">
    <source>
        <dbReference type="ARBA" id="ARBA00004141"/>
    </source>
</evidence>
<evidence type="ECO:0000256" key="4">
    <source>
        <dbReference type="ARBA" id="ARBA00023040"/>
    </source>
</evidence>
<dbReference type="PANTHER" id="PTHR24243:SF208">
    <property type="entry name" value="PYROKININ-1 RECEPTOR"/>
    <property type="match status" value="1"/>
</dbReference>
<evidence type="ECO:0000259" key="10">
    <source>
        <dbReference type="PROSITE" id="PS50262"/>
    </source>
</evidence>
<dbReference type="PRINTS" id="PR00237">
    <property type="entry name" value="GPCRRHODOPSN"/>
</dbReference>
<dbReference type="GO" id="GO:0008188">
    <property type="term" value="F:neuropeptide receptor activity"/>
    <property type="evidence" value="ECO:0007669"/>
    <property type="project" value="TreeGrafter"/>
</dbReference>
<dbReference type="InterPro" id="IPR000276">
    <property type="entry name" value="GPCR_Rhodpsn"/>
</dbReference>
<keyword evidence="2 8" id="KW-0812">Transmembrane</keyword>
<evidence type="ECO:0000256" key="3">
    <source>
        <dbReference type="ARBA" id="ARBA00022989"/>
    </source>
</evidence>
<reference evidence="12" key="1">
    <citation type="submission" date="2017-02" db="UniProtKB">
        <authorList>
            <consortium name="WormBaseParasite"/>
        </authorList>
    </citation>
    <scope>IDENTIFICATION</scope>
</reference>
<dbReference type="PROSITE" id="PS00237">
    <property type="entry name" value="G_PROTEIN_RECEP_F1_1"/>
    <property type="match status" value="1"/>
</dbReference>
<evidence type="ECO:0000256" key="7">
    <source>
        <dbReference type="ARBA" id="ARBA00023224"/>
    </source>
</evidence>
<protein>
    <submittedName>
        <fullName evidence="12">G_PROTEIN_RECEP_F1_2 domain-containing protein</fullName>
    </submittedName>
</protein>
<evidence type="ECO:0000313" key="11">
    <source>
        <dbReference type="Proteomes" id="UP000046393"/>
    </source>
</evidence>
<keyword evidence="7 8" id="KW-0807">Transducer</keyword>
<comment type="similarity">
    <text evidence="8">Belongs to the G-protein coupled receptor 1 family.</text>
</comment>